<proteinExistence type="predicted"/>
<evidence type="ECO:0000313" key="2">
    <source>
        <dbReference type="Proteomes" id="UP001396898"/>
    </source>
</evidence>
<accession>A0ABR1SNT1</accession>
<comment type="caution">
    <text evidence="1">The sequence shown here is derived from an EMBL/GenBank/DDBJ whole genome shotgun (WGS) entry which is preliminary data.</text>
</comment>
<evidence type="ECO:0000313" key="1">
    <source>
        <dbReference type="EMBL" id="KAK8035978.1"/>
    </source>
</evidence>
<organism evidence="1 2">
    <name type="scientific">Apiospora marii</name>
    <dbReference type="NCBI Taxonomy" id="335849"/>
    <lineage>
        <taxon>Eukaryota</taxon>
        <taxon>Fungi</taxon>
        <taxon>Dikarya</taxon>
        <taxon>Ascomycota</taxon>
        <taxon>Pezizomycotina</taxon>
        <taxon>Sordariomycetes</taxon>
        <taxon>Xylariomycetidae</taxon>
        <taxon>Amphisphaeriales</taxon>
        <taxon>Apiosporaceae</taxon>
        <taxon>Apiospora</taxon>
    </lineage>
</organism>
<keyword evidence="2" id="KW-1185">Reference proteome</keyword>
<dbReference type="Proteomes" id="UP001396898">
    <property type="component" value="Unassembled WGS sequence"/>
</dbReference>
<reference evidence="1 2" key="1">
    <citation type="submission" date="2023-01" db="EMBL/GenBank/DDBJ databases">
        <title>Analysis of 21 Apiospora genomes using comparative genomics revels a genus with tremendous synthesis potential of carbohydrate active enzymes and secondary metabolites.</title>
        <authorList>
            <person name="Sorensen T."/>
        </authorList>
    </citation>
    <scope>NUCLEOTIDE SEQUENCE [LARGE SCALE GENOMIC DNA]</scope>
    <source>
        <strain evidence="1 2">CBS 20057</strain>
    </source>
</reference>
<dbReference type="EMBL" id="JAQQWI010000005">
    <property type="protein sequence ID" value="KAK8035978.1"/>
    <property type="molecule type" value="Genomic_DNA"/>
</dbReference>
<sequence length="60" mass="6634">MNGIIMSYYAAPAASQRLASHPVVEYIVVAKEAERCDDSGYLIPSTNGDIRDNIYGSRQR</sequence>
<name>A0ABR1SNT1_9PEZI</name>
<gene>
    <name evidence="1" type="ORF">PG991_002051</name>
</gene>
<protein>
    <submittedName>
        <fullName evidence="1">Uncharacterized protein</fullName>
    </submittedName>
</protein>